<dbReference type="PROSITE" id="PS51669">
    <property type="entry name" value="4FE4S_MOW_BIS_MGD"/>
    <property type="match status" value="1"/>
</dbReference>
<dbReference type="InterPro" id="IPR019574">
    <property type="entry name" value="NADH_UbQ_OxRdtase_Gsu_4Fe4S-bd"/>
</dbReference>
<dbReference type="InterPro" id="IPR050123">
    <property type="entry name" value="Prok_molybdopt-oxidoreductase"/>
</dbReference>
<comment type="similarity">
    <text evidence="2">Belongs to the complex I 75 kDa subunit family.</text>
</comment>
<evidence type="ECO:0000256" key="4">
    <source>
        <dbReference type="ARBA" id="ARBA00022714"/>
    </source>
</evidence>
<dbReference type="Gene3D" id="3.40.50.740">
    <property type="match status" value="2"/>
</dbReference>
<dbReference type="PROSITE" id="PS51839">
    <property type="entry name" value="4FE4S_HC3"/>
    <property type="match status" value="1"/>
</dbReference>
<reference evidence="15 16" key="1">
    <citation type="submission" date="2019-02" db="EMBL/GenBank/DDBJ databases">
        <title>Sequencing the genomes of 1000 actinobacteria strains.</title>
        <authorList>
            <person name="Klenk H.-P."/>
        </authorList>
    </citation>
    <scope>NUCLEOTIDE SEQUENCE [LARGE SCALE GENOMIC DNA]</scope>
    <source>
        <strain evidence="15 16">DSM 16932</strain>
    </source>
</reference>
<dbReference type="AlphaFoldDB" id="A0A4Q7MA17"/>
<dbReference type="SUPFAM" id="SSF50692">
    <property type="entry name" value="ADC-like"/>
    <property type="match status" value="1"/>
</dbReference>
<evidence type="ECO:0000256" key="2">
    <source>
        <dbReference type="ARBA" id="ARBA00005404"/>
    </source>
</evidence>
<dbReference type="EMBL" id="SGWX01000001">
    <property type="protein sequence ID" value="RZS63069.1"/>
    <property type="molecule type" value="Genomic_DNA"/>
</dbReference>
<evidence type="ECO:0000256" key="8">
    <source>
        <dbReference type="ARBA" id="ARBA00023014"/>
    </source>
</evidence>
<accession>A0A4Q7MA17</accession>
<dbReference type="PROSITE" id="PS51085">
    <property type="entry name" value="2FE2S_FER_2"/>
    <property type="match status" value="1"/>
</dbReference>
<evidence type="ECO:0000256" key="6">
    <source>
        <dbReference type="ARBA" id="ARBA00022967"/>
    </source>
</evidence>
<dbReference type="RefSeq" id="WP_130416481.1">
    <property type="nucleotide sequence ID" value="NZ_SGWX01000001.1"/>
</dbReference>
<dbReference type="InterPro" id="IPR006963">
    <property type="entry name" value="Mopterin_OxRdtase_4Fe-4S_dom"/>
</dbReference>
<dbReference type="GO" id="GO:0043546">
    <property type="term" value="F:molybdopterin cofactor binding"/>
    <property type="evidence" value="ECO:0007669"/>
    <property type="project" value="InterPro"/>
</dbReference>
<dbReference type="Gene3D" id="2.40.40.20">
    <property type="match status" value="1"/>
</dbReference>
<dbReference type="Gene3D" id="3.30.70.20">
    <property type="match status" value="1"/>
</dbReference>
<dbReference type="GO" id="GO:0051537">
    <property type="term" value="F:2 iron, 2 sulfur cluster binding"/>
    <property type="evidence" value="ECO:0007669"/>
    <property type="project" value="UniProtKB-KW"/>
</dbReference>
<comment type="caution">
    <text evidence="15">The sequence shown here is derived from an EMBL/GenBank/DDBJ whole genome shotgun (WGS) entry which is preliminary data.</text>
</comment>
<dbReference type="InterPro" id="IPR054351">
    <property type="entry name" value="NADH_UbQ_OxRdtase_ferredoxin"/>
</dbReference>
<dbReference type="CDD" id="cd02788">
    <property type="entry name" value="MopB_CT_NDH-1_NuoG2-N7"/>
    <property type="match status" value="1"/>
</dbReference>
<proteinExistence type="inferred from homology"/>
<dbReference type="GO" id="GO:0046872">
    <property type="term" value="F:metal ion binding"/>
    <property type="evidence" value="ECO:0007669"/>
    <property type="project" value="UniProtKB-KW"/>
</dbReference>
<keyword evidence="3" id="KW-0004">4Fe-4S</keyword>
<dbReference type="SUPFAM" id="SSF54292">
    <property type="entry name" value="2Fe-2S ferredoxin-like"/>
    <property type="match status" value="1"/>
</dbReference>
<dbReference type="NCBIfam" id="NF005895">
    <property type="entry name" value="PRK07860.1"/>
    <property type="match status" value="1"/>
</dbReference>
<dbReference type="GO" id="GO:0008137">
    <property type="term" value="F:NADH dehydrogenase (ubiquinone) activity"/>
    <property type="evidence" value="ECO:0007669"/>
    <property type="project" value="InterPro"/>
</dbReference>
<evidence type="ECO:0000313" key="16">
    <source>
        <dbReference type="Proteomes" id="UP000293852"/>
    </source>
</evidence>
<dbReference type="PANTHER" id="PTHR43105">
    <property type="entry name" value="RESPIRATORY NITRATE REDUCTASE"/>
    <property type="match status" value="1"/>
</dbReference>
<evidence type="ECO:0000313" key="15">
    <source>
        <dbReference type="EMBL" id="RZS63069.1"/>
    </source>
</evidence>
<dbReference type="GO" id="GO:0003954">
    <property type="term" value="F:NADH dehydrogenase activity"/>
    <property type="evidence" value="ECO:0007669"/>
    <property type="project" value="TreeGrafter"/>
</dbReference>
<dbReference type="InterPro" id="IPR001041">
    <property type="entry name" value="2Fe-2S_ferredoxin-type"/>
</dbReference>
<keyword evidence="8" id="KW-0411">Iron-sulfur</keyword>
<evidence type="ECO:0000256" key="1">
    <source>
        <dbReference type="ARBA" id="ARBA00001966"/>
    </source>
</evidence>
<feature type="domain" description="4Fe-4S Mo/W bis-MGD-type" evidence="13">
    <location>
        <begin position="300"/>
        <end position="356"/>
    </location>
</feature>
<feature type="domain" description="4Fe-4S His(Cys)3-ligated-type" evidence="14">
    <location>
        <begin position="117"/>
        <end position="156"/>
    </location>
</feature>
<keyword evidence="16" id="KW-1185">Reference proteome</keyword>
<dbReference type="Pfam" id="PF00384">
    <property type="entry name" value="Molybdopterin"/>
    <property type="match status" value="1"/>
</dbReference>
<dbReference type="SUPFAM" id="SSF54862">
    <property type="entry name" value="4Fe-4S ferredoxins"/>
    <property type="match status" value="1"/>
</dbReference>
<dbReference type="OrthoDB" id="9810782at2"/>
<dbReference type="InterPro" id="IPR036010">
    <property type="entry name" value="2Fe-2S_ferredoxin-like_sf"/>
</dbReference>
<evidence type="ECO:0000259" key="12">
    <source>
        <dbReference type="PROSITE" id="PS51085"/>
    </source>
</evidence>
<dbReference type="Pfam" id="PF22151">
    <property type="entry name" value="Fer4_NDSU1"/>
    <property type="match status" value="1"/>
</dbReference>
<dbReference type="Proteomes" id="UP000293852">
    <property type="component" value="Unassembled WGS sequence"/>
</dbReference>
<sequence>MTATADKTAAGGGVARADGATPAEPIPDGVTVTIDDVQVTVPKGTLVIRAAEQIGVQIPRFCDHPLLEPVGACRQCLVEVAVPDREGNVRPMPKPQASCTLEATAGMVVRTAHTSPVADKAQAGVMELLLMNHPLDCPVCDKGGECPLQNQAMTNGAPDTRFVDVKRVFPKPIGVSTQILLDRERCVLCQRCTRFSDEIAGDAFIALQERGARQQIGAFDVDVLGYAASGASPDGVVSTGSTTGGVSAGSTTGDAPVGGAAPTEDGTPFASYFSGNTIQICPVGALTSATYRFRARPFDLVSTPAIAEHDSSCAAIRVDHRRGTVMRRLAGDDPAVNEEWITDKDRFAFAWQSAPDRITTPLVRDRVTTAAGVERGELRPASWVEALELAAEGLERARAAGGVGVLPGGRLTVEDAFAWSRYARTVLGSDDVDQRARAHSAEETAFLAHAVAGTGVGVTFGDLERAPVVLLAGLEAEEEGGYLFLRLRKAVRKHGLRVLGLAPFATLGLRRLDGDLLPAAPGMEGEWLGAVAAQASGVALPADLAPAESAAITAAAAALAEPGAVVLVGERLAGSPGALGAALRLAEATGARLAWVPRRVGERGGVEAGLLPGLLPGGRPITDPAARAEVARAWGVAEAALPTAPGRDLSGVIAALADGTLGGALVGGVELADLPDPAAARAALASAGFVVSLEVRASEVTALADVVLPVAPPVERAGSYVSWEGRVRPFGQALESAALPDHRVLHALAAQAGVNLGADDVRAAHRAVGALPAWTGERVPAPAPVAVEAPSVDAGAAVLASWHLLLDDGALQDGEPHLAGTAKRPVARLSATTAAAAGVRDGERVTVSTGRGAITLPVRVTEMVDHVVWLPLASKGSRVHDALGASPGDVVSLAPAPVAAQTTPSGDGGAA</sequence>
<dbReference type="Pfam" id="PF13510">
    <property type="entry name" value="Fer2_4"/>
    <property type="match status" value="1"/>
</dbReference>
<evidence type="ECO:0000259" key="13">
    <source>
        <dbReference type="PROSITE" id="PS51669"/>
    </source>
</evidence>
<keyword evidence="9" id="KW-0520">NAD</keyword>
<dbReference type="InterPro" id="IPR009010">
    <property type="entry name" value="Asp_de-COase-like_dom_sf"/>
</dbReference>
<dbReference type="FunFam" id="3.10.20.740:FF:000001">
    <property type="entry name" value="NADH-quinone oxidoreductase subunit G"/>
    <property type="match status" value="1"/>
</dbReference>
<evidence type="ECO:0000256" key="10">
    <source>
        <dbReference type="ARBA" id="ARBA00034078"/>
    </source>
</evidence>
<dbReference type="SMART" id="SM00929">
    <property type="entry name" value="NADH-G_4Fe-4S_3"/>
    <property type="match status" value="1"/>
</dbReference>
<dbReference type="Gene3D" id="3.10.20.740">
    <property type="match status" value="1"/>
</dbReference>
<feature type="compositionally biased region" description="Low complexity" evidence="11">
    <location>
        <begin position="1"/>
        <end position="20"/>
    </location>
</feature>
<dbReference type="PROSITE" id="PS00643">
    <property type="entry name" value="COMPLEX1_75K_3"/>
    <property type="match status" value="1"/>
</dbReference>
<comment type="cofactor">
    <cofactor evidence="10">
        <name>[2Fe-2S] cluster</name>
        <dbReference type="ChEBI" id="CHEBI:190135"/>
    </cofactor>
</comment>
<dbReference type="Pfam" id="PF10588">
    <property type="entry name" value="NADH-G_4Fe-4S_3"/>
    <property type="match status" value="1"/>
</dbReference>
<dbReference type="Pfam" id="PF22117">
    <property type="entry name" value="Fer4_Nqo3"/>
    <property type="match status" value="1"/>
</dbReference>
<evidence type="ECO:0000256" key="9">
    <source>
        <dbReference type="ARBA" id="ARBA00023027"/>
    </source>
</evidence>
<feature type="region of interest" description="Disordered" evidence="11">
    <location>
        <begin position="1"/>
        <end position="28"/>
    </location>
</feature>
<evidence type="ECO:0000256" key="7">
    <source>
        <dbReference type="ARBA" id="ARBA00023004"/>
    </source>
</evidence>
<organism evidence="15 16">
    <name type="scientific">Xylanimonas ulmi</name>
    <dbReference type="NCBI Taxonomy" id="228973"/>
    <lineage>
        <taxon>Bacteria</taxon>
        <taxon>Bacillati</taxon>
        <taxon>Actinomycetota</taxon>
        <taxon>Actinomycetes</taxon>
        <taxon>Micrococcales</taxon>
        <taxon>Promicromonosporaceae</taxon>
        <taxon>Xylanimonas</taxon>
    </lineage>
</organism>
<protein>
    <submittedName>
        <fullName evidence="15">NADH dehydrogenase subunit G</fullName>
    </submittedName>
</protein>
<feature type="region of interest" description="Disordered" evidence="11">
    <location>
        <begin position="233"/>
        <end position="257"/>
    </location>
</feature>
<evidence type="ECO:0000256" key="3">
    <source>
        <dbReference type="ARBA" id="ARBA00022485"/>
    </source>
</evidence>
<dbReference type="Gene3D" id="3.40.228.10">
    <property type="entry name" value="Dimethylsulfoxide Reductase, domain 2"/>
    <property type="match status" value="1"/>
</dbReference>
<dbReference type="SUPFAM" id="SSF53706">
    <property type="entry name" value="Formate dehydrogenase/DMSO reductase, domains 1-3"/>
    <property type="match status" value="1"/>
</dbReference>
<dbReference type="Pfam" id="PF01568">
    <property type="entry name" value="Molydop_binding"/>
    <property type="match status" value="1"/>
</dbReference>
<evidence type="ECO:0000259" key="14">
    <source>
        <dbReference type="PROSITE" id="PS51839"/>
    </source>
</evidence>
<dbReference type="GO" id="GO:0042773">
    <property type="term" value="P:ATP synthesis coupled electron transport"/>
    <property type="evidence" value="ECO:0007669"/>
    <property type="project" value="InterPro"/>
</dbReference>
<keyword evidence="7" id="KW-0408">Iron</keyword>
<dbReference type="PROSITE" id="PS00641">
    <property type="entry name" value="COMPLEX1_75K_1"/>
    <property type="match status" value="1"/>
</dbReference>
<feature type="domain" description="2Fe-2S ferredoxin-type" evidence="12">
    <location>
        <begin position="28"/>
        <end position="115"/>
    </location>
</feature>
<keyword evidence="4" id="KW-0001">2Fe-2S</keyword>
<keyword evidence="5" id="KW-0479">Metal-binding</keyword>
<evidence type="ECO:0000256" key="5">
    <source>
        <dbReference type="ARBA" id="ARBA00022723"/>
    </source>
</evidence>
<dbReference type="InterPro" id="IPR000283">
    <property type="entry name" value="NADH_UbQ_OxRdtase_75kDa_su_CS"/>
</dbReference>
<dbReference type="PANTHER" id="PTHR43105:SF12">
    <property type="entry name" value="NADH-QUINONE OXIDOREDUCTASE SUBUNIT G"/>
    <property type="match status" value="1"/>
</dbReference>
<keyword evidence="6" id="KW-1278">Translocase</keyword>
<dbReference type="PROSITE" id="PS00642">
    <property type="entry name" value="COMPLEX1_75K_2"/>
    <property type="match status" value="1"/>
</dbReference>
<dbReference type="CDD" id="cd00207">
    <property type="entry name" value="fer2"/>
    <property type="match status" value="1"/>
</dbReference>
<dbReference type="GO" id="GO:0051539">
    <property type="term" value="F:4 iron, 4 sulfur cluster binding"/>
    <property type="evidence" value="ECO:0007669"/>
    <property type="project" value="UniProtKB-KW"/>
</dbReference>
<comment type="cofactor">
    <cofactor evidence="1">
        <name>[4Fe-4S] cluster</name>
        <dbReference type="ChEBI" id="CHEBI:49883"/>
    </cofactor>
</comment>
<evidence type="ECO:0000256" key="11">
    <source>
        <dbReference type="SAM" id="MobiDB-lite"/>
    </source>
</evidence>
<gene>
    <name evidence="15" type="ORF">EV386_3427</name>
</gene>
<dbReference type="GO" id="GO:0016020">
    <property type="term" value="C:membrane"/>
    <property type="evidence" value="ECO:0007669"/>
    <property type="project" value="InterPro"/>
</dbReference>
<name>A0A4Q7MA17_9MICO</name>
<dbReference type="InterPro" id="IPR006657">
    <property type="entry name" value="MoPterin_dinucl-bd_dom"/>
</dbReference>
<dbReference type="InterPro" id="IPR006656">
    <property type="entry name" value="Mopterin_OxRdtase"/>
</dbReference>